<feature type="transmembrane region" description="Helical" evidence="1">
    <location>
        <begin position="144"/>
        <end position="168"/>
    </location>
</feature>
<comment type="caution">
    <text evidence="2">The sequence shown here is derived from an EMBL/GenBank/DDBJ whole genome shotgun (WGS) entry which is preliminary data.</text>
</comment>
<keyword evidence="3" id="KW-1185">Reference proteome</keyword>
<keyword evidence="1" id="KW-0472">Membrane</keyword>
<accession>A0A7W6C830</accession>
<dbReference type="Pfam" id="PF03929">
    <property type="entry name" value="PepSY_TM"/>
    <property type="match status" value="1"/>
</dbReference>
<dbReference type="InterPro" id="IPR005625">
    <property type="entry name" value="PepSY-ass_TM"/>
</dbReference>
<evidence type="ECO:0000313" key="2">
    <source>
        <dbReference type="EMBL" id="MBB3941306.1"/>
    </source>
</evidence>
<name>A0A7W6C830_9SPHN</name>
<dbReference type="PANTHER" id="PTHR34219:SF5">
    <property type="entry name" value="BLR4505 PROTEIN"/>
    <property type="match status" value="1"/>
</dbReference>
<dbReference type="PANTHER" id="PTHR34219">
    <property type="entry name" value="IRON-REGULATED INNER MEMBRANE PROTEIN-RELATED"/>
    <property type="match status" value="1"/>
</dbReference>
<dbReference type="AlphaFoldDB" id="A0A7W6C830"/>
<reference evidence="2 3" key="1">
    <citation type="submission" date="2020-08" db="EMBL/GenBank/DDBJ databases">
        <title>Genomic Encyclopedia of Type Strains, Phase IV (KMG-IV): sequencing the most valuable type-strain genomes for metagenomic binning, comparative biology and taxonomic classification.</title>
        <authorList>
            <person name="Goeker M."/>
        </authorList>
    </citation>
    <scope>NUCLEOTIDE SEQUENCE [LARGE SCALE GENOMIC DNA]</scope>
    <source>
        <strain evidence="2 3">DSM 27568</strain>
    </source>
</reference>
<evidence type="ECO:0000313" key="3">
    <source>
        <dbReference type="Proteomes" id="UP000561459"/>
    </source>
</evidence>
<dbReference type="EMBL" id="JACIDY010000008">
    <property type="protein sequence ID" value="MBB3941306.1"/>
    <property type="molecule type" value="Genomic_DNA"/>
</dbReference>
<evidence type="ECO:0000256" key="1">
    <source>
        <dbReference type="SAM" id="Phobius"/>
    </source>
</evidence>
<keyword evidence="1" id="KW-0812">Transmembrane</keyword>
<sequence>MRATLVKLHRYVGLSVALFLVVAGLTGSVLAFQTEIDGWLNPRLFKSETPGRSLLLSMVVSRIEAAVPGASVRGITMLGNKHGSLRVSLAGRGEEPIAQDKIFVDGATGQILGGRLWGAARFDRAHLIPFLYKLHYSLHLPGSWGIWLMGGVALAWMLDCLVGFYLTLPRGKRFWKKWRPI</sequence>
<proteinExistence type="predicted"/>
<keyword evidence="1" id="KW-1133">Transmembrane helix</keyword>
<protein>
    <submittedName>
        <fullName evidence="2">Putative iron-regulated membrane protein</fullName>
    </submittedName>
</protein>
<dbReference type="Proteomes" id="UP000561459">
    <property type="component" value="Unassembled WGS sequence"/>
</dbReference>
<organism evidence="2 3">
    <name type="scientific">Novosphingobium fluoreni</name>
    <dbReference type="NCBI Taxonomy" id="1391222"/>
    <lineage>
        <taxon>Bacteria</taxon>
        <taxon>Pseudomonadati</taxon>
        <taxon>Pseudomonadota</taxon>
        <taxon>Alphaproteobacteria</taxon>
        <taxon>Sphingomonadales</taxon>
        <taxon>Sphingomonadaceae</taxon>
        <taxon>Novosphingobium</taxon>
    </lineage>
</organism>
<gene>
    <name evidence="2" type="ORF">GGR39_002982</name>
</gene>